<comment type="caution">
    <text evidence="2">The sequence shown here is derived from an EMBL/GenBank/DDBJ whole genome shotgun (WGS) entry which is preliminary data.</text>
</comment>
<dbReference type="AlphaFoldDB" id="A0A9D5Q7Z8"/>
<reference evidence="2" key="1">
    <citation type="submission" date="2019-11" db="EMBL/GenBank/DDBJ databases">
        <title>Microbial mats filling the niche in hypersaline microbial mats.</title>
        <authorList>
            <person name="Wong H.L."/>
            <person name="Macleod F.I."/>
            <person name="White R.A. III"/>
            <person name="Burns B.P."/>
        </authorList>
    </citation>
    <scope>NUCLEOTIDE SEQUENCE</scope>
    <source>
        <strain evidence="2">Rbin_158</strain>
    </source>
</reference>
<accession>A0A9D5Q7Z8</accession>
<sequence length="291" mass="32250">VMKARIECVLCQQQQALRVVRLATDDHALHETVLRQVLHHLATIPWTDDPMTMSQGVYALINRATGNPDPYNALKSRSNREILALYPELQHQIRTSDDPLLTACKFAVAGNIMDFGVHAAFNVQETIDHVLQTDFAINAYPRLKTDLESASSVLLFADNAGELVFDKLLLETMLAQTPLKHLTVVVKEFPIINDATMQDIQQIGFADLPHSEFQVVNPYTNGNGASAWIASPEVNTWLRTHDVVIAKGQANYEIMSNVAGVYFLLIAKCAIVAEDSGTSPGALIFHYTPER</sequence>
<organism evidence="2 3">
    <name type="scientific">candidate division KSB3 bacterium</name>
    <dbReference type="NCBI Taxonomy" id="2044937"/>
    <lineage>
        <taxon>Bacteria</taxon>
        <taxon>candidate division KSB3</taxon>
    </lineage>
</organism>
<dbReference type="EMBL" id="WJJP01000573">
    <property type="protein sequence ID" value="MBD3326401.1"/>
    <property type="molecule type" value="Genomic_DNA"/>
</dbReference>
<gene>
    <name evidence="2" type="ORF">GF339_17585</name>
</gene>
<evidence type="ECO:0000259" key="1">
    <source>
        <dbReference type="Pfam" id="PF01937"/>
    </source>
</evidence>
<dbReference type="Gene3D" id="3.40.50.10880">
    <property type="entry name" value="Uncharacterised protein PF01937, DUF89, domain 3"/>
    <property type="match status" value="1"/>
</dbReference>
<dbReference type="PIRSF" id="PIRSF006593">
    <property type="entry name" value="UCP006593"/>
    <property type="match status" value="1"/>
</dbReference>
<dbReference type="Pfam" id="PF01937">
    <property type="entry name" value="ARMT1-like_dom"/>
    <property type="match status" value="1"/>
</dbReference>
<dbReference type="SUPFAM" id="SSF111321">
    <property type="entry name" value="AF1104-like"/>
    <property type="match status" value="1"/>
</dbReference>
<evidence type="ECO:0000313" key="2">
    <source>
        <dbReference type="EMBL" id="MBD3326401.1"/>
    </source>
</evidence>
<evidence type="ECO:0000313" key="3">
    <source>
        <dbReference type="Proteomes" id="UP000649604"/>
    </source>
</evidence>
<dbReference type="Proteomes" id="UP000649604">
    <property type="component" value="Unassembled WGS sequence"/>
</dbReference>
<name>A0A9D5Q7Z8_9BACT</name>
<dbReference type="InterPro" id="IPR014444">
    <property type="entry name" value="PH1575-like"/>
</dbReference>
<proteinExistence type="predicted"/>
<feature type="domain" description="Damage-control phosphatase ARMT1-like metal-binding" evidence="1">
    <location>
        <begin position="7"/>
        <end position="281"/>
    </location>
</feature>
<feature type="non-terminal residue" evidence="2">
    <location>
        <position position="1"/>
    </location>
</feature>
<dbReference type="Gene3D" id="1.10.285.20">
    <property type="entry name" value="Uncharacterised protein PF01937, DUF89, domain 2"/>
    <property type="match status" value="1"/>
</dbReference>
<dbReference type="InterPro" id="IPR036075">
    <property type="entry name" value="ARMT-1-like_metal-bd_sf"/>
</dbReference>
<dbReference type="InterPro" id="IPR002791">
    <property type="entry name" value="ARMT1-like_metal-bd"/>
</dbReference>
<protein>
    <submittedName>
        <fullName evidence="2">DUF89 family protein</fullName>
    </submittedName>
</protein>